<feature type="domain" description="Phosphomevalonate dehydratase large subunit-like" evidence="11">
    <location>
        <begin position="1"/>
        <end position="393"/>
    </location>
</feature>
<evidence type="ECO:0000313" key="12">
    <source>
        <dbReference type="EMBL" id="RZN65446.1"/>
    </source>
</evidence>
<dbReference type="Proteomes" id="UP000317158">
    <property type="component" value="Unassembled WGS sequence"/>
</dbReference>
<protein>
    <recommendedName>
        <fullName evidence="10">Phosphomevalonate dehydratase large subunit</fullName>
        <ecNumber evidence="9">4.2.1.182</ecNumber>
    </recommendedName>
</protein>
<accession>A0A520KU53</accession>
<evidence type="ECO:0000256" key="10">
    <source>
        <dbReference type="ARBA" id="ARBA00047196"/>
    </source>
</evidence>
<dbReference type="EC" id="4.2.1.182" evidence="9"/>
<dbReference type="PANTHER" id="PTHR36577">
    <property type="entry name" value="DUF521 DOMAIN PROTEIN (AFU_ORTHOLOGUE AFUA_6G00490)"/>
    <property type="match status" value="1"/>
</dbReference>
<organism evidence="12 13">
    <name type="scientific">Methanoliparum thermophilum</name>
    <dbReference type="NCBI Taxonomy" id="2491083"/>
    <lineage>
        <taxon>Archaea</taxon>
        <taxon>Methanobacteriati</taxon>
        <taxon>Methanobacteriota</taxon>
        <taxon>Candidatus Methanoliparia</taxon>
        <taxon>Candidatus Methanoliparales</taxon>
        <taxon>Candidatus Methanoliparaceae</taxon>
        <taxon>Candidatus Methanoliparum</taxon>
    </lineage>
</organism>
<evidence type="ECO:0000256" key="4">
    <source>
        <dbReference type="ARBA" id="ARBA00023239"/>
    </source>
</evidence>
<dbReference type="GO" id="GO:0016829">
    <property type="term" value="F:lyase activity"/>
    <property type="evidence" value="ECO:0007669"/>
    <property type="project" value="UniProtKB-KW"/>
</dbReference>
<comment type="catalytic activity">
    <reaction evidence="5">
        <text>(R)-5-phosphomevalonate = (2E)-3-methyl-5-phosphooxypent-2-enoate + H2O</text>
        <dbReference type="Rhea" id="RHEA:78975"/>
        <dbReference type="ChEBI" id="CHEBI:15377"/>
        <dbReference type="ChEBI" id="CHEBI:58146"/>
        <dbReference type="ChEBI" id="CHEBI:229665"/>
        <dbReference type="EC" id="4.2.1.182"/>
    </reaction>
    <physiologicalReaction direction="left-to-right" evidence="5">
        <dbReference type="Rhea" id="RHEA:78976"/>
    </physiologicalReaction>
</comment>
<dbReference type="AlphaFoldDB" id="A0A520KU53"/>
<comment type="similarity">
    <text evidence="7">Belongs to the AcnX type II large subunit family.</text>
</comment>
<evidence type="ECO:0000256" key="5">
    <source>
        <dbReference type="ARBA" id="ARBA00045120"/>
    </source>
</evidence>
<dbReference type="EMBL" id="RXIF01000002">
    <property type="protein sequence ID" value="RZN65446.1"/>
    <property type="molecule type" value="Genomic_DNA"/>
</dbReference>
<evidence type="ECO:0000256" key="2">
    <source>
        <dbReference type="ARBA" id="ARBA00023004"/>
    </source>
</evidence>
<dbReference type="PANTHER" id="PTHR36577:SF3">
    <property type="entry name" value="DUF521 DOMAIN PROTEIN (AFU_ORTHOLOGUE AFUA_6G00490)"/>
    <property type="match status" value="1"/>
</dbReference>
<proteinExistence type="inferred from homology"/>
<evidence type="ECO:0000313" key="13">
    <source>
        <dbReference type="Proteomes" id="UP000317158"/>
    </source>
</evidence>
<evidence type="ECO:0000256" key="6">
    <source>
        <dbReference type="ARBA" id="ARBA00045299"/>
    </source>
</evidence>
<comment type="function">
    <text evidence="6">Component of a hydro-lyase that catalyzes the dehydration of mevalonate 5-phosphate (MVA5P) to form trans-anhydromevalonate 5-phosphate (tAHMP). Involved in the archaeal mevalonate (MVA) pathway, which provides fundamental precursors for isoprenoid biosynthesis, such as isopentenyl diphosphate (IPP) and dimethylallyl diphosphate (DMAPP).</text>
</comment>
<keyword evidence="2" id="KW-0408">Iron</keyword>
<evidence type="ECO:0000256" key="3">
    <source>
        <dbReference type="ARBA" id="ARBA00023229"/>
    </source>
</evidence>
<dbReference type="Pfam" id="PF04412">
    <property type="entry name" value="AcnX"/>
    <property type="match status" value="1"/>
</dbReference>
<evidence type="ECO:0000256" key="7">
    <source>
        <dbReference type="ARBA" id="ARBA00046333"/>
    </source>
</evidence>
<dbReference type="GO" id="GO:0008299">
    <property type="term" value="P:isoprenoid biosynthetic process"/>
    <property type="evidence" value="ECO:0007669"/>
    <property type="project" value="UniProtKB-KW"/>
</dbReference>
<comment type="pathway">
    <text evidence="1">Isoprenoid biosynthesis; isopentenyl diphosphate biosynthesis via mevalonate pathway.</text>
</comment>
<evidence type="ECO:0000259" key="11">
    <source>
        <dbReference type="Pfam" id="PF04412"/>
    </source>
</evidence>
<comment type="subunit">
    <text evidence="8">Heterodimer composed of a large subunit (PMDh-L) and a small subunit (PMDh-S).</text>
</comment>
<keyword evidence="3" id="KW-0414">Isoprene biosynthesis</keyword>
<dbReference type="CDD" id="cd01355">
    <property type="entry name" value="AcnX"/>
    <property type="match status" value="1"/>
</dbReference>
<sequence>MYLTKDEEKILDGEEGWGKKKAMEILVAIGDIYKADKLIKIENAHVSGASYKNLGDAGLEFLKDLSTDVKVAVNTTLNPIGLDRVRWRSMNIDPIFAERQMEILSIYKKMGVSDVCTCTPYYLRYIKPGENLSWAESSAIVYANSVLKAKTNRESGISALASAIIGKTPNYGYFLEENRLPNISITVKEKIQDSDYGILGFLVGSLVKDKIPYFYLPSDPLDDELKQLGAGLASSGSVVLFYYGKHNKKNILNNIRKSSNAGHVNEEIEITKKEIDEVYTKKTKKKDADLIVIGCPHCSVSELKRINSLLKNKRKKIKKDLMICTSRCIKDNYKELTDEIESSGARVICDTCPVVSPLEGYSCAMVNSGKAYNYMPTMNKISTKIGTTEECINESLL</sequence>
<gene>
    <name evidence="12" type="ORF">EF806_00700</name>
</gene>
<name>A0A520KU53_METT2</name>
<comment type="caution">
    <text evidence="12">The sequence shown here is derived from an EMBL/GenBank/DDBJ whole genome shotgun (WGS) entry which is preliminary data.</text>
</comment>
<reference evidence="12 13" key="1">
    <citation type="journal article" date="2019" name="Nat. Microbiol.">
        <title>Wide diversity of methane and short-chain alkane metabolisms in uncultured archaea.</title>
        <authorList>
            <person name="Borrel G."/>
            <person name="Adam P.S."/>
            <person name="McKay L.J."/>
            <person name="Chen L.X."/>
            <person name="Sierra-Garcia I.N."/>
            <person name="Sieber C.M."/>
            <person name="Letourneur Q."/>
            <person name="Ghozlane A."/>
            <person name="Andersen G.L."/>
            <person name="Li W.J."/>
            <person name="Hallam S.J."/>
            <person name="Muyzer G."/>
            <person name="de Oliveira V.M."/>
            <person name="Inskeep W.P."/>
            <person name="Banfield J.F."/>
            <person name="Gribaldo S."/>
        </authorList>
    </citation>
    <scope>NUCLEOTIDE SEQUENCE [LARGE SCALE GENOMIC DNA]</scope>
    <source>
        <strain evidence="12">NM1a</strain>
    </source>
</reference>
<evidence type="ECO:0000256" key="1">
    <source>
        <dbReference type="ARBA" id="ARBA00005092"/>
    </source>
</evidence>
<keyword evidence="4" id="KW-0456">Lyase</keyword>
<evidence type="ECO:0000256" key="8">
    <source>
        <dbReference type="ARBA" id="ARBA00046520"/>
    </source>
</evidence>
<dbReference type="InterPro" id="IPR007506">
    <property type="entry name" value="PMDh-L-like_dom"/>
</dbReference>
<evidence type="ECO:0000256" key="9">
    <source>
        <dbReference type="ARBA" id="ARBA00047176"/>
    </source>
</evidence>